<evidence type="ECO:0000256" key="12">
    <source>
        <dbReference type="PROSITE-ProRule" id="PRU10141"/>
    </source>
</evidence>
<reference evidence="15 16" key="1">
    <citation type="journal article" date="2016" name="PLoS Pathog.">
        <title>Biosynthesis of antibiotic leucinostatins in bio-control fungus Purpureocillium lilacinum and their inhibition on phytophthora revealed by genome mining.</title>
        <authorList>
            <person name="Wang G."/>
            <person name="Liu Z."/>
            <person name="Lin R."/>
            <person name="Li E."/>
            <person name="Mao Z."/>
            <person name="Ling J."/>
            <person name="Yang Y."/>
            <person name="Yin W.B."/>
            <person name="Xie B."/>
        </authorList>
    </citation>
    <scope>NUCLEOTIDE SEQUENCE [LARGE SCALE GENOMIC DNA]</scope>
    <source>
        <strain evidence="15">170</strain>
    </source>
</reference>
<dbReference type="SUPFAM" id="SSF56112">
    <property type="entry name" value="Protein kinase-like (PK-like)"/>
    <property type="match status" value="1"/>
</dbReference>
<evidence type="ECO:0000256" key="5">
    <source>
        <dbReference type="ARBA" id="ARBA00022553"/>
    </source>
</evidence>
<feature type="compositionally biased region" description="Basic residues" evidence="13">
    <location>
        <begin position="950"/>
        <end position="960"/>
    </location>
</feature>
<feature type="compositionally biased region" description="Basic and acidic residues" evidence="13">
    <location>
        <begin position="30"/>
        <end position="40"/>
    </location>
</feature>
<feature type="compositionally biased region" description="Low complexity" evidence="13">
    <location>
        <begin position="90"/>
        <end position="100"/>
    </location>
</feature>
<dbReference type="AlphaFoldDB" id="A0A179FSD4"/>
<dbReference type="InterPro" id="IPR000719">
    <property type="entry name" value="Prot_kinase_dom"/>
</dbReference>
<evidence type="ECO:0000256" key="7">
    <source>
        <dbReference type="ARBA" id="ARBA00022741"/>
    </source>
</evidence>
<feature type="region of interest" description="Disordered" evidence="13">
    <location>
        <begin position="897"/>
        <end position="929"/>
    </location>
</feature>
<dbReference type="EMBL" id="LSBJ02000003">
    <property type="protein sequence ID" value="OAQ68514.1"/>
    <property type="molecule type" value="Genomic_DNA"/>
</dbReference>
<feature type="compositionally biased region" description="Polar residues" evidence="13">
    <location>
        <begin position="647"/>
        <end position="657"/>
    </location>
</feature>
<feature type="compositionally biased region" description="Basic and acidic residues" evidence="13">
    <location>
        <begin position="911"/>
        <end position="923"/>
    </location>
</feature>
<dbReference type="STRING" id="1380566.A0A179FSD4"/>
<dbReference type="PROSITE" id="PS50011">
    <property type="entry name" value="PROTEIN_KINASE_DOM"/>
    <property type="match status" value="1"/>
</dbReference>
<feature type="compositionally biased region" description="Polar residues" evidence="13">
    <location>
        <begin position="559"/>
        <end position="595"/>
    </location>
</feature>
<feature type="compositionally biased region" description="Low complexity" evidence="13">
    <location>
        <begin position="596"/>
        <end position="610"/>
    </location>
</feature>
<feature type="region of interest" description="Disordered" evidence="13">
    <location>
        <begin position="559"/>
        <end position="693"/>
    </location>
</feature>
<evidence type="ECO:0000313" key="16">
    <source>
        <dbReference type="Proteomes" id="UP000078397"/>
    </source>
</evidence>
<protein>
    <recommendedName>
        <fullName evidence="3">non-specific serine/threonine protein kinase</fullName>
        <ecNumber evidence="3">2.7.11.1</ecNumber>
    </recommendedName>
</protein>
<dbReference type="SMART" id="SM00220">
    <property type="entry name" value="S_TKc"/>
    <property type="match status" value="1"/>
</dbReference>
<evidence type="ECO:0000256" key="4">
    <source>
        <dbReference type="ARBA" id="ARBA00022527"/>
    </source>
</evidence>
<dbReference type="PROSITE" id="PS00107">
    <property type="entry name" value="PROTEIN_KINASE_ATP"/>
    <property type="match status" value="1"/>
</dbReference>
<evidence type="ECO:0000256" key="3">
    <source>
        <dbReference type="ARBA" id="ARBA00012513"/>
    </source>
</evidence>
<dbReference type="InterPro" id="IPR031850">
    <property type="entry name" value="Fungal_KA1_dom"/>
</dbReference>
<dbReference type="KEGG" id="pchm:VFPPC_04745"/>
<evidence type="ECO:0000256" key="6">
    <source>
        <dbReference type="ARBA" id="ARBA00022679"/>
    </source>
</evidence>
<accession>A0A179FSD4</accession>
<feature type="region of interest" description="Disordered" evidence="13">
    <location>
        <begin position="1023"/>
        <end position="1052"/>
    </location>
</feature>
<dbReference type="InterPro" id="IPR008271">
    <property type="entry name" value="Ser/Thr_kinase_AS"/>
</dbReference>
<evidence type="ECO:0000256" key="1">
    <source>
        <dbReference type="ARBA" id="ARBA00004266"/>
    </source>
</evidence>
<gene>
    <name evidence="15" type="ORF">VFPPC_04745</name>
</gene>
<comment type="catalytic activity">
    <reaction evidence="10">
        <text>L-threonyl-[protein] + ATP = O-phospho-L-threonyl-[protein] + ADP + H(+)</text>
        <dbReference type="Rhea" id="RHEA:46608"/>
        <dbReference type="Rhea" id="RHEA-COMP:11060"/>
        <dbReference type="Rhea" id="RHEA-COMP:11605"/>
        <dbReference type="ChEBI" id="CHEBI:15378"/>
        <dbReference type="ChEBI" id="CHEBI:30013"/>
        <dbReference type="ChEBI" id="CHEBI:30616"/>
        <dbReference type="ChEBI" id="CHEBI:61977"/>
        <dbReference type="ChEBI" id="CHEBI:456216"/>
        <dbReference type="EC" id="2.7.11.1"/>
    </reaction>
</comment>
<dbReference type="InterPro" id="IPR011009">
    <property type="entry name" value="Kinase-like_dom_sf"/>
</dbReference>
<evidence type="ECO:0000256" key="2">
    <source>
        <dbReference type="ARBA" id="ARBA00010791"/>
    </source>
</evidence>
<feature type="region of interest" description="Disordered" evidence="13">
    <location>
        <begin position="732"/>
        <end position="787"/>
    </location>
</feature>
<keyword evidence="16" id="KW-1185">Reference proteome</keyword>
<evidence type="ECO:0000256" key="10">
    <source>
        <dbReference type="ARBA" id="ARBA00047899"/>
    </source>
</evidence>
<dbReference type="GO" id="GO:0004674">
    <property type="term" value="F:protein serine/threonine kinase activity"/>
    <property type="evidence" value="ECO:0007669"/>
    <property type="project" value="UniProtKB-KW"/>
</dbReference>
<feature type="compositionally biased region" description="Polar residues" evidence="13">
    <location>
        <begin position="748"/>
        <end position="772"/>
    </location>
</feature>
<dbReference type="PROSITE" id="PS00108">
    <property type="entry name" value="PROTEIN_KINASE_ST"/>
    <property type="match status" value="1"/>
</dbReference>
<comment type="similarity">
    <text evidence="2">Belongs to the protein kinase superfamily. CAMK Ser/Thr protein kinase family. NIM1 subfamily.</text>
</comment>
<comment type="subcellular location">
    <subcellularLocation>
        <location evidence="1">Bud neck</location>
    </subcellularLocation>
</comment>
<evidence type="ECO:0000256" key="11">
    <source>
        <dbReference type="ARBA" id="ARBA00048679"/>
    </source>
</evidence>
<comment type="caution">
    <text evidence="15">The sequence shown here is derived from an EMBL/GenBank/DDBJ whole genome shotgun (WGS) entry which is preliminary data.</text>
</comment>
<dbReference type="GO" id="GO:0005935">
    <property type="term" value="C:cellular bud neck"/>
    <property type="evidence" value="ECO:0007669"/>
    <property type="project" value="UniProtKB-SubCell"/>
</dbReference>
<feature type="region of interest" description="Disordered" evidence="13">
    <location>
        <begin position="944"/>
        <end position="1008"/>
    </location>
</feature>
<dbReference type="PANTHER" id="PTHR24346:SF110">
    <property type="entry name" value="NON-SPECIFIC SERINE_THREONINE PROTEIN KINASE"/>
    <property type="match status" value="1"/>
</dbReference>
<dbReference type="RefSeq" id="XP_018145364.1">
    <property type="nucleotide sequence ID" value="XM_018284045.1"/>
</dbReference>
<feature type="compositionally biased region" description="Low complexity" evidence="13">
    <location>
        <begin position="659"/>
        <end position="676"/>
    </location>
</feature>
<feature type="binding site" evidence="12">
    <location>
        <position position="142"/>
    </location>
    <ligand>
        <name>ATP</name>
        <dbReference type="ChEBI" id="CHEBI:30616"/>
    </ligand>
</feature>
<sequence>MADAMVARVRSPLAETTNRMNSPFPPLEQQIHKPRYDQSDAAHSQHNPPTPHARPESRQAAVAPPNITLNTQMSGVIHHPQPAEDSKRMSQASYASTSSSRSKKNYKTHIGPWQLGRTLGKGSSARVRLCRHNITNQLAAVKIVNRRMAYLVQDSSMAALSKWDSSLPEQINGEMRVPMAIEREVAILKLIEHPNIMKLYDIWENRSEIYLILEYIDQGDLFTFINSRGRLPEELAICFFRQMMSAISYCHSFNVCHRDLKPENILITADYQIKIADFGMAALHQTATHQLATACGSPHYAAPELLKNKQYRGDQADIWSMGVILYAMLSATLPFDDPDLRAMMNKTKKGHYEMPKFLSPEAEDLIRRMLQVNPDRRITMKGIWRHPLVQKYSYLDEFGDNTAQLPDTRRGFQYTPVARADIDPQLLRQLRSMWHMFSEHDLALKLTREEANDQKAFYWLLYNYRNKQLEDFKPELAHSMSDYHHLKPAIWKKRISTCQFEKPRANGHGRSISRFTVISNAAETENGSYDPYRSSRLPQRCDSQVSQAKIVIHRDGQVVTSTAAGQGQANRTRSGSNARRMRANSTRGSLTSRPQSSRGSLASLQSSRQGTPQIRVPSLRHKRGVDFSHVRKRSNSAGPGPRAANRKSVSGNMTGIGTPQRASAPAARSPSPEMSRTAGGTYPKAMGGPADRYSKQSGASMIFHEELRKFSNTCAKDCDEAFKSSLVVYDSECDSSTTDGDRRYRESNPFSISLESPTTTISPATEVSSASWHSRPLPPLPKDASMQSRVTASCKADVQPTSPDGDDDMDTCMEEASRVAVLPPRQVDRRIVSAPAHSQANRKLSTLPSINENAGLHGDGTRIVSAPPHSPMRRANEKNRSMEYLSKVENTIRVVNSPLLGGTPKFSSAVDDQKRARSKDESLAHPLQQQVVYDTEEYDDHIYDAETAPKKKKTSWFKRASRADSTTAPGSREARRASTSADSKQPGSEEDFGEQGKKRNFSFPFWKSNKGKDSGMSIEGLHDVPENHGMGNHTVASKRRSGMAPSSSGSARNVEVKQNWLTRLFRVKPATSYLCMTLSSKRARQEVVILLREWRRYGMRGIQVDKQRNIVFGRLGAKNYLNLKEVEFAAEIMTVIEHGRKQPLCIVRFTQERGAASSFHRIVDTMKIMFESRHLLVTDKTKRKMMINTLNS</sequence>
<dbReference type="Pfam" id="PF16797">
    <property type="entry name" value="Fungal_KA1"/>
    <property type="match status" value="1"/>
</dbReference>
<dbReference type="GO" id="GO:0035556">
    <property type="term" value="P:intracellular signal transduction"/>
    <property type="evidence" value="ECO:0007669"/>
    <property type="project" value="TreeGrafter"/>
</dbReference>
<keyword evidence="8 15" id="KW-0418">Kinase</keyword>
<evidence type="ECO:0000256" key="9">
    <source>
        <dbReference type="ARBA" id="ARBA00022840"/>
    </source>
</evidence>
<evidence type="ECO:0000259" key="14">
    <source>
        <dbReference type="PROSITE" id="PS50011"/>
    </source>
</evidence>
<dbReference type="GeneID" id="28848039"/>
<dbReference type="GO" id="GO:0005940">
    <property type="term" value="C:septin ring"/>
    <property type="evidence" value="ECO:0007669"/>
    <property type="project" value="UniProtKB-ARBA"/>
</dbReference>
<name>A0A179FSD4_METCM</name>
<dbReference type="InterPro" id="IPR043024">
    <property type="entry name" value="KA1_sf_fungal"/>
</dbReference>
<feature type="domain" description="Protein kinase" evidence="14">
    <location>
        <begin position="113"/>
        <end position="389"/>
    </location>
</feature>
<keyword evidence="7 12" id="KW-0547">Nucleotide-binding</keyword>
<dbReference type="Gene3D" id="3.30.310.220">
    <property type="entry name" value="Fungal kinase associated-1 domain"/>
    <property type="match status" value="1"/>
</dbReference>
<dbReference type="OrthoDB" id="504170at2759"/>
<dbReference type="Gene3D" id="1.10.510.10">
    <property type="entry name" value="Transferase(Phosphotransferase) domain 1"/>
    <property type="match status" value="1"/>
</dbReference>
<dbReference type="GO" id="GO:0005524">
    <property type="term" value="F:ATP binding"/>
    <property type="evidence" value="ECO:0007669"/>
    <property type="project" value="UniProtKB-UniRule"/>
</dbReference>
<comment type="catalytic activity">
    <reaction evidence="11">
        <text>L-seryl-[protein] + ATP = O-phospho-L-seryl-[protein] + ADP + H(+)</text>
        <dbReference type="Rhea" id="RHEA:17989"/>
        <dbReference type="Rhea" id="RHEA-COMP:9863"/>
        <dbReference type="Rhea" id="RHEA-COMP:11604"/>
        <dbReference type="ChEBI" id="CHEBI:15378"/>
        <dbReference type="ChEBI" id="CHEBI:29999"/>
        <dbReference type="ChEBI" id="CHEBI:30616"/>
        <dbReference type="ChEBI" id="CHEBI:83421"/>
        <dbReference type="ChEBI" id="CHEBI:456216"/>
        <dbReference type="EC" id="2.7.11.1"/>
    </reaction>
</comment>
<dbReference type="FunFam" id="1.10.510.10:FF:000394">
    <property type="entry name" value="Serine/threonine-protein kinase HSL1"/>
    <property type="match status" value="1"/>
</dbReference>
<organism evidence="15 16">
    <name type="scientific">Pochonia chlamydosporia 170</name>
    <dbReference type="NCBI Taxonomy" id="1380566"/>
    <lineage>
        <taxon>Eukaryota</taxon>
        <taxon>Fungi</taxon>
        <taxon>Dikarya</taxon>
        <taxon>Ascomycota</taxon>
        <taxon>Pezizomycotina</taxon>
        <taxon>Sordariomycetes</taxon>
        <taxon>Hypocreomycetidae</taxon>
        <taxon>Hypocreales</taxon>
        <taxon>Clavicipitaceae</taxon>
        <taxon>Pochonia</taxon>
    </lineage>
</organism>
<dbReference type="InterPro" id="IPR017441">
    <property type="entry name" value="Protein_kinase_ATP_BS"/>
</dbReference>
<feature type="compositionally biased region" description="Polar residues" evidence="13">
    <location>
        <begin position="977"/>
        <end position="986"/>
    </location>
</feature>
<feature type="region of interest" description="Disordered" evidence="13">
    <location>
        <begin position="77"/>
        <end position="107"/>
    </location>
</feature>
<proteinExistence type="inferred from homology"/>
<feature type="region of interest" description="Disordered" evidence="13">
    <location>
        <begin position="851"/>
        <end position="877"/>
    </location>
</feature>
<keyword evidence="9 12" id="KW-0067">ATP-binding</keyword>
<dbReference type="PANTHER" id="PTHR24346">
    <property type="entry name" value="MAP/MICROTUBULE AFFINITY-REGULATING KINASE"/>
    <property type="match status" value="1"/>
</dbReference>
<evidence type="ECO:0000256" key="8">
    <source>
        <dbReference type="ARBA" id="ARBA00022777"/>
    </source>
</evidence>
<keyword evidence="4" id="KW-0723">Serine/threonine-protein kinase</keyword>
<feature type="region of interest" description="Disordered" evidence="13">
    <location>
        <begin position="1"/>
        <end position="60"/>
    </location>
</feature>
<evidence type="ECO:0000256" key="13">
    <source>
        <dbReference type="SAM" id="MobiDB-lite"/>
    </source>
</evidence>
<dbReference type="Pfam" id="PF00069">
    <property type="entry name" value="Pkinase"/>
    <property type="match status" value="1"/>
</dbReference>
<keyword evidence="6" id="KW-0808">Transferase</keyword>
<dbReference type="Proteomes" id="UP000078397">
    <property type="component" value="Unassembled WGS sequence"/>
</dbReference>
<keyword evidence="5" id="KW-0597">Phosphoprotein</keyword>
<evidence type="ECO:0000313" key="15">
    <source>
        <dbReference type="EMBL" id="OAQ68514.1"/>
    </source>
</evidence>
<dbReference type="EC" id="2.7.11.1" evidence="3"/>